<evidence type="ECO:0000313" key="1">
    <source>
        <dbReference type="EMBL" id="GAA4490513.1"/>
    </source>
</evidence>
<keyword evidence="2" id="KW-1185">Reference proteome</keyword>
<dbReference type="EMBL" id="BAABHF010000016">
    <property type="protein sequence ID" value="GAA4490513.1"/>
    <property type="molecule type" value="Genomic_DNA"/>
</dbReference>
<organism evidence="1 2">
    <name type="scientific">Actinoallomurus oryzae</name>
    <dbReference type="NCBI Taxonomy" id="502180"/>
    <lineage>
        <taxon>Bacteria</taxon>
        <taxon>Bacillati</taxon>
        <taxon>Actinomycetota</taxon>
        <taxon>Actinomycetes</taxon>
        <taxon>Streptosporangiales</taxon>
        <taxon>Thermomonosporaceae</taxon>
        <taxon>Actinoallomurus</taxon>
    </lineage>
</organism>
<accession>A0ABP8PS66</accession>
<protein>
    <submittedName>
        <fullName evidence="1">Uncharacterized protein</fullName>
    </submittedName>
</protein>
<comment type="caution">
    <text evidence="1">The sequence shown here is derived from an EMBL/GenBank/DDBJ whole genome shotgun (WGS) entry which is preliminary data.</text>
</comment>
<proteinExistence type="predicted"/>
<name>A0ABP8PS66_9ACTN</name>
<reference evidence="2" key="1">
    <citation type="journal article" date="2019" name="Int. J. Syst. Evol. Microbiol.">
        <title>The Global Catalogue of Microorganisms (GCM) 10K type strain sequencing project: providing services to taxonomists for standard genome sequencing and annotation.</title>
        <authorList>
            <consortium name="The Broad Institute Genomics Platform"/>
            <consortium name="The Broad Institute Genome Sequencing Center for Infectious Disease"/>
            <person name="Wu L."/>
            <person name="Ma J."/>
        </authorList>
    </citation>
    <scope>NUCLEOTIDE SEQUENCE [LARGE SCALE GENOMIC DNA]</scope>
    <source>
        <strain evidence="2">JCM 17933</strain>
    </source>
</reference>
<dbReference type="Proteomes" id="UP001500503">
    <property type="component" value="Unassembled WGS sequence"/>
</dbReference>
<evidence type="ECO:0000313" key="2">
    <source>
        <dbReference type="Proteomes" id="UP001500503"/>
    </source>
</evidence>
<sequence length="71" mass="7946">MLPAMARQRLRPLKNTALHEAITTAGWTLAGTAKAVNGRRREQHPDDLRGRVRSALARWRDAPTGDDPYRG</sequence>
<gene>
    <name evidence="1" type="ORF">GCM10023191_022790</name>
</gene>